<evidence type="ECO:0000256" key="3">
    <source>
        <dbReference type="ARBA" id="ARBA00022884"/>
    </source>
</evidence>
<dbReference type="InterPro" id="IPR039119">
    <property type="entry name" value="ABT1/Esf2"/>
</dbReference>
<dbReference type="InterPro" id="IPR012677">
    <property type="entry name" value="Nucleotide-bd_a/b_plait_sf"/>
</dbReference>
<evidence type="ECO:0000313" key="8">
    <source>
        <dbReference type="EMBL" id="KAJ9152826.1"/>
    </source>
</evidence>
<protein>
    <recommendedName>
        <fullName evidence="7">RRM domain-containing protein</fullName>
    </recommendedName>
</protein>
<keyword evidence="9" id="KW-1185">Reference proteome</keyword>
<comment type="subcellular location">
    <subcellularLocation>
        <location evidence="1">Nucleus</location>
        <location evidence="1">Nucleolus</location>
    </subcellularLocation>
</comment>
<dbReference type="SUPFAM" id="SSF54928">
    <property type="entry name" value="RNA-binding domain, RBD"/>
    <property type="match status" value="1"/>
</dbReference>
<dbReference type="InterPro" id="IPR000504">
    <property type="entry name" value="RRM_dom"/>
</dbReference>
<dbReference type="Gene3D" id="3.30.70.330">
    <property type="match status" value="1"/>
</dbReference>
<dbReference type="PANTHER" id="PTHR12311:SF7">
    <property type="entry name" value="ACTIVATOR OF BASAL TRANSCRIPTION 1"/>
    <property type="match status" value="1"/>
</dbReference>
<keyword evidence="3 5" id="KW-0694">RNA-binding</keyword>
<evidence type="ECO:0000313" key="9">
    <source>
        <dbReference type="Proteomes" id="UP001174677"/>
    </source>
</evidence>
<evidence type="ECO:0000256" key="5">
    <source>
        <dbReference type="PROSITE-ProRule" id="PRU00176"/>
    </source>
</evidence>
<evidence type="ECO:0000259" key="7">
    <source>
        <dbReference type="PROSITE" id="PS50102"/>
    </source>
</evidence>
<feature type="compositionally biased region" description="Basic and acidic residues" evidence="6">
    <location>
        <begin position="121"/>
        <end position="133"/>
    </location>
</feature>
<dbReference type="InterPro" id="IPR034353">
    <property type="entry name" value="ABT1/ESF2_RRM"/>
</dbReference>
<evidence type="ECO:0000256" key="2">
    <source>
        <dbReference type="ARBA" id="ARBA00005819"/>
    </source>
</evidence>
<evidence type="ECO:0000256" key="1">
    <source>
        <dbReference type="ARBA" id="ARBA00004604"/>
    </source>
</evidence>
<evidence type="ECO:0000256" key="4">
    <source>
        <dbReference type="ARBA" id="ARBA00023242"/>
    </source>
</evidence>
<sequence length="478" mass="53756">MGKQTVGKSSCEGSNSSSRGPYGYPQSSYFGDYFSFCSETLAAECKTLGQVNVALKRAGLESPNLLLGIDFTRSNEWTGRMANEEYKVNGSSSQNEGCPKSSAERATSRKNKKKKQSQESVKTEHEQEIHEHSPPAGGNLQAGDMRVESGKNKIKMKLLEEASLSKEGSKKCNGERKKKVKETKRQLLQKTAEDEEEDVNTVGFSQEVNPAAEGGKIETAKGKEEEEVIGINPIEEEDPKSNVEMVNRIKKKKKKKNKEQLLKEAAKADKRGVCYLSRIPPHMDHVKLRHILSQYGEIQRIYLAPEDPTARVNRKRAGGFRGQEFSEGWVEFTSKSIAKRVANMLNGEQIGGRKRSQFYYDLWNIKYLSKFKWDDLTEEIAHKSAIREQKLALEISAAKRERDFYLNKVDQSHALSSIEERLKKKQKVQQESGGQLSVGEQAPMVIRQFPQTKPVADKVEESKSQLSKDILAEVFGGL</sequence>
<evidence type="ECO:0000256" key="6">
    <source>
        <dbReference type="SAM" id="MobiDB-lite"/>
    </source>
</evidence>
<accession>A0ABQ9KXR2</accession>
<reference evidence="8 9" key="1">
    <citation type="journal article" date="2023" name="Plant Biotechnol. J.">
        <title>Chromosome-level wild Hevea brasiliensis genome provides new tools for genomic-assisted breeding and valuable loci to elevate rubber yield.</title>
        <authorList>
            <person name="Cheng H."/>
            <person name="Song X."/>
            <person name="Hu Y."/>
            <person name="Wu T."/>
            <person name="Yang Q."/>
            <person name="An Z."/>
            <person name="Feng S."/>
            <person name="Deng Z."/>
            <person name="Wu W."/>
            <person name="Zeng X."/>
            <person name="Tu M."/>
            <person name="Wang X."/>
            <person name="Huang H."/>
        </authorList>
    </citation>
    <scope>NUCLEOTIDE SEQUENCE [LARGE SCALE GENOMIC DNA]</scope>
    <source>
        <strain evidence="8">MT/VB/25A 57/8</strain>
    </source>
</reference>
<feature type="region of interest" description="Disordered" evidence="6">
    <location>
        <begin position="1"/>
        <end position="22"/>
    </location>
</feature>
<organism evidence="8 9">
    <name type="scientific">Hevea brasiliensis</name>
    <name type="common">Para rubber tree</name>
    <name type="synonym">Siphonia brasiliensis</name>
    <dbReference type="NCBI Taxonomy" id="3981"/>
    <lineage>
        <taxon>Eukaryota</taxon>
        <taxon>Viridiplantae</taxon>
        <taxon>Streptophyta</taxon>
        <taxon>Embryophyta</taxon>
        <taxon>Tracheophyta</taxon>
        <taxon>Spermatophyta</taxon>
        <taxon>Magnoliopsida</taxon>
        <taxon>eudicotyledons</taxon>
        <taxon>Gunneridae</taxon>
        <taxon>Pentapetalae</taxon>
        <taxon>rosids</taxon>
        <taxon>fabids</taxon>
        <taxon>Malpighiales</taxon>
        <taxon>Euphorbiaceae</taxon>
        <taxon>Crotonoideae</taxon>
        <taxon>Micrandreae</taxon>
        <taxon>Hevea</taxon>
    </lineage>
</organism>
<dbReference type="Proteomes" id="UP001174677">
    <property type="component" value="Chromosome 15"/>
</dbReference>
<feature type="domain" description="RRM" evidence="7">
    <location>
        <begin position="272"/>
        <end position="354"/>
    </location>
</feature>
<gene>
    <name evidence="8" type="ORF">P3X46_026345</name>
</gene>
<feature type="compositionally biased region" description="Low complexity" evidence="6">
    <location>
        <begin position="9"/>
        <end position="18"/>
    </location>
</feature>
<dbReference type="PROSITE" id="PS50102">
    <property type="entry name" value="RRM"/>
    <property type="match status" value="1"/>
</dbReference>
<dbReference type="CDD" id="cd12263">
    <property type="entry name" value="RRM_ABT1_like"/>
    <property type="match status" value="1"/>
</dbReference>
<keyword evidence="4" id="KW-0539">Nucleus</keyword>
<feature type="region of interest" description="Disordered" evidence="6">
    <location>
        <begin position="86"/>
        <end position="184"/>
    </location>
</feature>
<proteinExistence type="inferred from homology"/>
<feature type="compositionally biased region" description="Basic and acidic residues" evidence="6">
    <location>
        <begin position="145"/>
        <end position="175"/>
    </location>
</feature>
<dbReference type="InterPro" id="IPR035979">
    <property type="entry name" value="RBD_domain_sf"/>
</dbReference>
<comment type="similarity">
    <text evidence="2">Belongs to the ESF2/ABP1 family.</text>
</comment>
<name>A0ABQ9KXR2_HEVBR</name>
<dbReference type="EMBL" id="JARPOI010000015">
    <property type="protein sequence ID" value="KAJ9152826.1"/>
    <property type="molecule type" value="Genomic_DNA"/>
</dbReference>
<comment type="caution">
    <text evidence="8">The sequence shown here is derived from an EMBL/GenBank/DDBJ whole genome shotgun (WGS) entry which is preliminary data.</text>
</comment>
<dbReference type="PANTHER" id="PTHR12311">
    <property type="entry name" value="ACTIVATOR OF BASAL TRANSCRIPTION 1"/>
    <property type="match status" value="1"/>
</dbReference>